<proteinExistence type="predicted"/>
<name>A0AA96QZA0_9CAUD</name>
<protein>
    <submittedName>
        <fullName evidence="1">Uncharacterized protein</fullName>
    </submittedName>
</protein>
<organism evidence="1">
    <name type="scientific">Staphylococcus phage vB_VibM_10AMN12</name>
    <dbReference type="NCBI Taxonomy" id="3076785"/>
    <lineage>
        <taxon>Viruses</taxon>
        <taxon>Duplodnaviria</taxon>
        <taxon>Heunggongvirae</taxon>
        <taxon>Uroviricota</taxon>
        <taxon>Caudoviricetes</taxon>
    </lineage>
</organism>
<sequence length="91" mass="10633">MSDYYNNKIQEMIGNHSKEELAKKVINYQGREVIRSSSLCEQLTRIFGDVRLCEELLKLDENTNVVPILESISDTLKKEIELQRDYYDGSM</sequence>
<dbReference type="EMBL" id="OR481006">
    <property type="protein sequence ID" value="WNO47378.1"/>
    <property type="molecule type" value="Genomic_DNA"/>
</dbReference>
<reference evidence="1" key="1">
    <citation type="submission" date="2023-08" db="EMBL/GenBank/DDBJ databases">
        <authorList>
            <person name="Nazir A."/>
        </authorList>
    </citation>
    <scope>NUCLEOTIDE SEQUENCE</scope>
</reference>
<accession>A0AA96QZA0</accession>
<evidence type="ECO:0000313" key="1">
    <source>
        <dbReference type="EMBL" id="WNO47378.1"/>
    </source>
</evidence>